<evidence type="ECO:0000256" key="16">
    <source>
        <dbReference type="ARBA" id="ARBA00049551"/>
    </source>
</evidence>
<comment type="function">
    <text evidence="17">Core subunit of the mitochondrial membrane respiratory chain NADH dehydrogenase (Complex I) which catalyzes electron transfer from NADH through the respiratory chain, using ubiquinone as an electron acceptor. Essential for the catalytic activity and assembly of complex I.</text>
</comment>
<dbReference type="GO" id="GO:0008137">
    <property type="term" value="F:NADH dehydrogenase (ubiquinone) activity"/>
    <property type="evidence" value="ECO:0007669"/>
    <property type="project" value="UniProtKB-EC"/>
</dbReference>
<feature type="transmembrane region" description="Helical" evidence="17">
    <location>
        <begin position="284"/>
        <end position="304"/>
    </location>
</feature>
<feature type="transmembrane region" description="Helical" evidence="17">
    <location>
        <begin position="197"/>
        <end position="220"/>
    </location>
</feature>
<keyword evidence="15 17" id="KW-0472">Membrane</keyword>
<keyword evidence="6 17" id="KW-0679">Respiratory chain</keyword>
<feature type="transmembrane region" description="Helical" evidence="17">
    <location>
        <begin position="316"/>
        <end position="332"/>
    </location>
</feature>
<keyword evidence="7 17" id="KW-0812">Transmembrane</keyword>
<keyword evidence="9 17" id="KW-1278">Translocase</keyword>
<keyword evidence="11 17" id="KW-1133">Transmembrane helix</keyword>
<keyword evidence="10 17" id="KW-0249">Electron transport</keyword>
<reference evidence="19" key="2">
    <citation type="submission" date="2015-03" db="EMBL/GenBank/DDBJ databases">
        <authorList>
            <person name="Murphy D."/>
        </authorList>
    </citation>
    <scope>NUCLEOTIDE SEQUENCE</scope>
</reference>
<name>A0A0R7JKZ3_LINAN</name>
<evidence type="ECO:0000256" key="7">
    <source>
        <dbReference type="ARBA" id="ARBA00022692"/>
    </source>
</evidence>
<organism evidence="19">
    <name type="scientific">Lingula anatina</name>
    <name type="common">Brachiopod</name>
    <name type="synonym">Lingula unguis</name>
    <dbReference type="NCBI Taxonomy" id="7574"/>
    <lineage>
        <taxon>Eukaryota</taxon>
        <taxon>Metazoa</taxon>
        <taxon>Spiralia</taxon>
        <taxon>Lophotrochozoa</taxon>
        <taxon>Brachiopoda</taxon>
        <taxon>Linguliformea</taxon>
        <taxon>Lingulata</taxon>
        <taxon>Lingulida</taxon>
        <taxon>Linguloidea</taxon>
        <taxon>Lingulidae</taxon>
        <taxon>Lingula</taxon>
    </lineage>
</organism>
<comment type="similarity">
    <text evidence="2 17">Belongs to the complex I subunit 2 family.</text>
</comment>
<dbReference type="Pfam" id="PF00361">
    <property type="entry name" value="Proton_antipo_M"/>
    <property type="match status" value="1"/>
</dbReference>
<dbReference type="PANTHER" id="PTHR46552:SF1">
    <property type="entry name" value="NADH-UBIQUINONE OXIDOREDUCTASE CHAIN 2"/>
    <property type="match status" value="1"/>
</dbReference>
<evidence type="ECO:0000256" key="17">
    <source>
        <dbReference type="RuleBase" id="RU003403"/>
    </source>
</evidence>
<reference evidence="19" key="1">
    <citation type="journal article" date="2015" name="Mar. Genomics">
        <title>Mitochondrial gene order variation in the brachiopod Lingula anatina and its implications for mitochondrial evolution in lophotrochozoans.</title>
        <authorList>
            <person name="Luo Y.J."/>
            <person name="Satoh N."/>
            <person name="Endo K."/>
        </authorList>
    </citation>
    <scope>NUCLEOTIDE SEQUENCE</scope>
</reference>
<gene>
    <name evidence="19" type="primary">nad2</name>
</gene>
<evidence type="ECO:0000256" key="8">
    <source>
        <dbReference type="ARBA" id="ARBA00022792"/>
    </source>
</evidence>
<dbReference type="PRINTS" id="PR01436">
    <property type="entry name" value="NADHDHGNASE2"/>
</dbReference>
<feature type="domain" description="NADH:quinone oxidoreductase/Mrp antiporter transmembrane" evidence="18">
    <location>
        <begin position="27"/>
        <end position="281"/>
    </location>
</feature>
<proteinExistence type="inferred from homology"/>
<dbReference type="EC" id="7.1.1.2" evidence="3 17"/>
<evidence type="ECO:0000256" key="4">
    <source>
        <dbReference type="ARBA" id="ARBA00021008"/>
    </source>
</evidence>
<keyword evidence="12 17" id="KW-0520">NAD</keyword>
<dbReference type="GO" id="GO:0005743">
    <property type="term" value="C:mitochondrial inner membrane"/>
    <property type="evidence" value="ECO:0007669"/>
    <property type="project" value="UniProtKB-SubCell"/>
</dbReference>
<evidence type="ECO:0000256" key="3">
    <source>
        <dbReference type="ARBA" id="ARBA00012944"/>
    </source>
</evidence>
<accession>A0A0R7JKZ3</accession>
<evidence type="ECO:0000256" key="11">
    <source>
        <dbReference type="ARBA" id="ARBA00022989"/>
    </source>
</evidence>
<dbReference type="InterPro" id="IPR003917">
    <property type="entry name" value="NADH_UbQ_OxRdtase_chain2"/>
</dbReference>
<keyword evidence="13 17" id="KW-0830">Ubiquinone</keyword>
<dbReference type="InterPro" id="IPR050175">
    <property type="entry name" value="Complex_I_Subunit_2"/>
</dbReference>
<feature type="transmembrane region" description="Helical" evidence="17">
    <location>
        <begin position="89"/>
        <end position="110"/>
    </location>
</feature>
<evidence type="ECO:0000256" key="12">
    <source>
        <dbReference type="ARBA" id="ARBA00023027"/>
    </source>
</evidence>
<keyword evidence="5" id="KW-0813">Transport</keyword>
<dbReference type="AlphaFoldDB" id="A0A0R7JKZ3"/>
<evidence type="ECO:0000313" key="19">
    <source>
        <dbReference type="EMBL" id="AKP99399.1"/>
    </source>
</evidence>
<evidence type="ECO:0000256" key="15">
    <source>
        <dbReference type="ARBA" id="ARBA00023136"/>
    </source>
</evidence>
<evidence type="ECO:0000256" key="14">
    <source>
        <dbReference type="ARBA" id="ARBA00023128"/>
    </source>
</evidence>
<evidence type="ECO:0000256" key="2">
    <source>
        <dbReference type="ARBA" id="ARBA00007012"/>
    </source>
</evidence>
<dbReference type="EMBL" id="KP881498">
    <property type="protein sequence ID" value="AKP99399.1"/>
    <property type="molecule type" value="Genomic_DNA"/>
</dbReference>
<feature type="transmembrane region" description="Helical" evidence="17">
    <location>
        <begin position="7"/>
        <end position="24"/>
    </location>
</feature>
<evidence type="ECO:0000256" key="6">
    <source>
        <dbReference type="ARBA" id="ARBA00022660"/>
    </source>
</evidence>
<evidence type="ECO:0000256" key="1">
    <source>
        <dbReference type="ARBA" id="ARBA00004448"/>
    </source>
</evidence>
<feature type="transmembrane region" description="Helical" evidence="17">
    <location>
        <begin position="257"/>
        <end position="277"/>
    </location>
</feature>
<feature type="transmembrane region" description="Helical" evidence="17">
    <location>
        <begin position="232"/>
        <end position="251"/>
    </location>
</feature>
<comment type="catalytic activity">
    <reaction evidence="16 17">
        <text>a ubiquinone + NADH + 5 H(+)(in) = a ubiquinol + NAD(+) + 4 H(+)(out)</text>
        <dbReference type="Rhea" id="RHEA:29091"/>
        <dbReference type="Rhea" id="RHEA-COMP:9565"/>
        <dbReference type="Rhea" id="RHEA-COMP:9566"/>
        <dbReference type="ChEBI" id="CHEBI:15378"/>
        <dbReference type="ChEBI" id="CHEBI:16389"/>
        <dbReference type="ChEBI" id="CHEBI:17976"/>
        <dbReference type="ChEBI" id="CHEBI:57540"/>
        <dbReference type="ChEBI" id="CHEBI:57945"/>
        <dbReference type="EC" id="7.1.1.2"/>
    </reaction>
</comment>
<feature type="transmembrane region" description="Helical" evidence="17">
    <location>
        <begin position="173"/>
        <end position="191"/>
    </location>
</feature>
<dbReference type="InterPro" id="IPR001750">
    <property type="entry name" value="ND/Mrp_TM"/>
</dbReference>
<dbReference type="GO" id="GO:0006120">
    <property type="term" value="P:mitochondrial electron transport, NADH to ubiquinone"/>
    <property type="evidence" value="ECO:0007669"/>
    <property type="project" value="InterPro"/>
</dbReference>
<evidence type="ECO:0000256" key="10">
    <source>
        <dbReference type="ARBA" id="ARBA00022982"/>
    </source>
</evidence>
<keyword evidence="8 17" id="KW-0999">Mitochondrion inner membrane</keyword>
<keyword evidence="14 17" id="KW-0496">Mitochondrion</keyword>
<sequence>MFSLNTIHTYFFFFLMSVGSLMSASCGDLIVGWVGMEVMLLCFFPIVIKHNKPWLSVLGCINYFIIQVVSSNVYFSGCCFMMAFDSHYWAIMILLGLFLKLGLFPFFSWVPKVYQFLEWGGCLMVSVWQKFAPLFIMVNNPLFLKYWWLVCFSGALSAWIGGLMGVTTNLVRVLMGWSSVSHAGWMVMLTLTDETTLLIYFGIYAAICTACYSMFELNGLMKFSSFGYYSQGVRVCLSLALLSMAGIPPLSGFTLKWVALLSIIDSGYYLVSLLLILGSAMSALLYVNLVFTLTVHSWAVSLSFPIETQVWELGDYIRMIAVVSLFPIYILFSA</sequence>
<geneLocation type="mitochondrion" evidence="19"/>
<feature type="transmembrane region" description="Helical" evidence="17">
    <location>
        <begin position="60"/>
        <end position="83"/>
    </location>
</feature>
<evidence type="ECO:0000256" key="9">
    <source>
        <dbReference type="ARBA" id="ARBA00022967"/>
    </source>
</evidence>
<protein>
    <recommendedName>
        <fullName evidence="4 17">NADH-ubiquinone oxidoreductase chain 2</fullName>
        <ecNumber evidence="3 17">7.1.1.2</ecNumber>
    </recommendedName>
</protein>
<evidence type="ECO:0000256" key="13">
    <source>
        <dbReference type="ARBA" id="ARBA00023075"/>
    </source>
</evidence>
<comment type="subcellular location">
    <subcellularLocation>
        <location evidence="1 17">Mitochondrion inner membrane</location>
        <topology evidence="1 17">Multi-pass membrane protein</topology>
    </subcellularLocation>
</comment>
<evidence type="ECO:0000259" key="18">
    <source>
        <dbReference type="Pfam" id="PF00361"/>
    </source>
</evidence>
<dbReference type="PANTHER" id="PTHR46552">
    <property type="entry name" value="NADH-UBIQUINONE OXIDOREDUCTASE CHAIN 2"/>
    <property type="match status" value="1"/>
</dbReference>
<feature type="transmembrane region" description="Helical" evidence="17">
    <location>
        <begin position="146"/>
        <end position="166"/>
    </location>
</feature>
<evidence type="ECO:0000256" key="5">
    <source>
        <dbReference type="ARBA" id="ARBA00022448"/>
    </source>
</evidence>